<comment type="function">
    <text evidence="6">Probable 2-oxoglutarate-dependent dioxygenase that may be involved in glucosinolates biosynthesis. May play a role in the production of aliphatic glucosinolates.</text>
</comment>
<keyword evidence="4" id="KW-0560">Oxidoreductase</keyword>
<sequence>MGSQSHSKLPAIDFTKPELKPGTHQWDSVKGQVQQALQELGCFEALFDKIPLETRETIFGAMEELFDLPLEIKTRNISKLPYYGYIGQHPKLPLFESIGFDDAHIIQNVEAQTRTFWPQGNTSFRELSHMIRRMILEIFQVEKYMDEHMKSSEYLLKVMKYKGPKTSEARAGLGAHTDVDLVTILYQNEVNGLGLQSTSTGEWIDWIPSKDAFVITIGESLHAWLNGRLKATYHRVMLSGDKPRYSVGLFTVPKAGYLIKAPEELVDEAHPLLYKPFDYAELLRSAMDSQSPSKLPVIDFTKPELKPGTHQWDSVKGQVQQALEEFGCFEALFDKIPLETRETIFGGMEELFDLPLEIKTRNVSKLPYHGYVGQHPKIPLFESIGFDNAHLLENVEAQTRTFWPQGNTSFSKIIQSFAKELRELDQMIRRMILEIFQVEKYMDGQIESSEYLLKVLKYKGPKTSEPQVGLGAHTDMDLVTILYQNEVNGLGLQSRSTGEWIDWIPSKHSFIVTIGESLHAWLNGRLKATYHRVMLTGDKPRYSVGLFTVPKAGHMIKAPEELVDEAHPLLYKPFDYAELLRFLSSNEGRYSQSGLKSYCGV</sequence>
<proteinExistence type="inferred from homology"/>
<evidence type="ECO:0000259" key="7">
    <source>
        <dbReference type="PROSITE" id="PS51471"/>
    </source>
</evidence>
<dbReference type="InterPro" id="IPR050231">
    <property type="entry name" value="Iron_ascorbate_oxido_reductase"/>
</dbReference>
<dbReference type="EMBL" id="VEPZ02000983">
    <property type="protein sequence ID" value="KAE8705124.1"/>
    <property type="molecule type" value="Genomic_DNA"/>
</dbReference>
<dbReference type="AlphaFoldDB" id="A0A6A3AKI5"/>
<dbReference type="InterPro" id="IPR026992">
    <property type="entry name" value="DIOX_N"/>
</dbReference>
<reference evidence="8" key="1">
    <citation type="submission" date="2019-09" db="EMBL/GenBank/DDBJ databases">
        <title>Draft genome information of white flower Hibiscus syriacus.</title>
        <authorList>
            <person name="Kim Y.-M."/>
        </authorList>
    </citation>
    <scope>NUCLEOTIDE SEQUENCE [LARGE SCALE GENOMIC DNA]</scope>
    <source>
        <strain evidence="8">YM2019G1</strain>
    </source>
</reference>
<dbReference type="Gene3D" id="2.60.120.330">
    <property type="entry name" value="B-lactam Antibiotic, Isopenicillin N Synthase, Chain"/>
    <property type="match status" value="2"/>
</dbReference>
<keyword evidence="3" id="KW-0223">Dioxygenase</keyword>
<evidence type="ECO:0000313" key="8">
    <source>
        <dbReference type="EMBL" id="KAE8705124.1"/>
    </source>
</evidence>
<dbReference type="InterPro" id="IPR027443">
    <property type="entry name" value="IPNS-like_sf"/>
</dbReference>
<evidence type="ECO:0000256" key="4">
    <source>
        <dbReference type="ARBA" id="ARBA00023002"/>
    </source>
</evidence>
<dbReference type="PANTHER" id="PTHR47990">
    <property type="entry name" value="2-OXOGLUTARATE (2OG) AND FE(II)-DEPENDENT OXYGENASE SUPERFAMILY PROTEIN-RELATED"/>
    <property type="match status" value="1"/>
</dbReference>
<organism evidence="8 9">
    <name type="scientific">Hibiscus syriacus</name>
    <name type="common">Rose of Sharon</name>
    <dbReference type="NCBI Taxonomy" id="106335"/>
    <lineage>
        <taxon>Eukaryota</taxon>
        <taxon>Viridiplantae</taxon>
        <taxon>Streptophyta</taxon>
        <taxon>Embryophyta</taxon>
        <taxon>Tracheophyta</taxon>
        <taxon>Spermatophyta</taxon>
        <taxon>Magnoliopsida</taxon>
        <taxon>eudicotyledons</taxon>
        <taxon>Gunneridae</taxon>
        <taxon>Pentapetalae</taxon>
        <taxon>rosids</taxon>
        <taxon>malvids</taxon>
        <taxon>Malvales</taxon>
        <taxon>Malvaceae</taxon>
        <taxon>Malvoideae</taxon>
        <taxon>Hibiscus</taxon>
    </lineage>
</organism>
<dbReference type="InterPro" id="IPR044861">
    <property type="entry name" value="IPNS-like_FE2OG_OXY"/>
</dbReference>
<name>A0A6A3AKI5_HIBSY</name>
<accession>A0A6A3AKI5</accession>
<evidence type="ECO:0000256" key="6">
    <source>
        <dbReference type="ARBA" id="ARBA00057022"/>
    </source>
</evidence>
<comment type="similarity">
    <text evidence="1">Belongs to the iron/ascorbate-dependent oxidoreductase family.</text>
</comment>
<keyword evidence="9" id="KW-1185">Reference proteome</keyword>
<evidence type="ECO:0000256" key="3">
    <source>
        <dbReference type="ARBA" id="ARBA00022964"/>
    </source>
</evidence>
<dbReference type="GO" id="GO:0051213">
    <property type="term" value="F:dioxygenase activity"/>
    <property type="evidence" value="ECO:0007669"/>
    <property type="project" value="UniProtKB-KW"/>
</dbReference>
<feature type="domain" description="Fe2OG dioxygenase" evidence="7">
    <location>
        <begin position="448"/>
        <end position="550"/>
    </location>
</feature>
<protein>
    <submittedName>
        <fullName evidence="8">Gibberellin 3-beta-dioxygenase 1-like</fullName>
    </submittedName>
</protein>
<keyword evidence="2" id="KW-0479">Metal-binding</keyword>
<evidence type="ECO:0000256" key="2">
    <source>
        <dbReference type="ARBA" id="ARBA00022723"/>
    </source>
</evidence>
<feature type="domain" description="Fe2OG dioxygenase" evidence="7">
    <location>
        <begin position="151"/>
        <end position="253"/>
    </location>
</feature>
<dbReference type="PROSITE" id="PS51471">
    <property type="entry name" value="FE2OG_OXY"/>
    <property type="match status" value="2"/>
</dbReference>
<keyword evidence="5" id="KW-0408">Iron</keyword>
<dbReference type="Proteomes" id="UP000436088">
    <property type="component" value="Unassembled WGS sequence"/>
</dbReference>
<dbReference type="Pfam" id="PF03171">
    <property type="entry name" value="2OG-FeII_Oxy"/>
    <property type="match status" value="2"/>
</dbReference>
<dbReference type="SUPFAM" id="SSF51197">
    <property type="entry name" value="Clavaminate synthase-like"/>
    <property type="match status" value="2"/>
</dbReference>
<comment type="caution">
    <text evidence="8">The sequence shown here is derived from an EMBL/GenBank/DDBJ whole genome shotgun (WGS) entry which is preliminary data.</text>
</comment>
<gene>
    <name evidence="8" type="ORF">F3Y22_tig00110430pilonHSYRG00294</name>
</gene>
<dbReference type="GO" id="GO:0046872">
    <property type="term" value="F:metal ion binding"/>
    <property type="evidence" value="ECO:0007669"/>
    <property type="project" value="UniProtKB-KW"/>
</dbReference>
<evidence type="ECO:0000256" key="5">
    <source>
        <dbReference type="ARBA" id="ARBA00023004"/>
    </source>
</evidence>
<evidence type="ECO:0000313" key="9">
    <source>
        <dbReference type="Proteomes" id="UP000436088"/>
    </source>
</evidence>
<dbReference type="Pfam" id="PF14226">
    <property type="entry name" value="DIOX_N"/>
    <property type="match status" value="2"/>
</dbReference>
<evidence type="ECO:0000256" key="1">
    <source>
        <dbReference type="ARBA" id="ARBA00008056"/>
    </source>
</evidence>
<dbReference type="InterPro" id="IPR005123">
    <property type="entry name" value="Oxoglu/Fe-dep_dioxygenase_dom"/>
</dbReference>
<dbReference type="FunFam" id="2.60.120.330:FF:000022">
    <property type="entry name" value="Probable 2-oxoglutarate-dependent dioxygenase AOP1.2"/>
    <property type="match status" value="1"/>
</dbReference>